<keyword evidence="2" id="KW-1185">Reference proteome</keyword>
<protein>
    <submittedName>
        <fullName evidence="1">Uncharacterized protein</fullName>
    </submittedName>
</protein>
<reference evidence="1 2" key="1">
    <citation type="submission" date="2016-11" db="EMBL/GenBank/DDBJ databases">
        <title>The macronuclear genome of Stentor coeruleus: a giant cell with tiny introns.</title>
        <authorList>
            <person name="Slabodnick M."/>
            <person name="Ruby J.G."/>
            <person name="Reiff S.B."/>
            <person name="Swart E.C."/>
            <person name="Gosai S."/>
            <person name="Prabakaran S."/>
            <person name="Witkowska E."/>
            <person name="Larue G.E."/>
            <person name="Fisher S."/>
            <person name="Freeman R.M."/>
            <person name="Gunawardena J."/>
            <person name="Chu W."/>
            <person name="Stover N.A."/>
            <person name="Gregory B.D."/>
            <person name="Nowacki M."/>
            <person name="Derisi J."/>
            <person name="Roy S.W."/>
            <person name="Marshall W.F."/>
            <person name="Sood P."/>
        </authorList>
    </citation>
    <scope>NUCLEOTIDE SEQUENCE [LARGE SCALE GENOMIC DNA]</scope>
    <source>
        <strain evidence="1">WM001</strain>
    </source>
</reference>
<dbReference type="AlphaFoldDB" id="A0A1R2CWJ8"/>
<accession>A0A1R2CWJ8</accession>
<name>A0A1R2CWJ8_9CILI</name>
<proteinExistence type="predicted"/>
<dbReference type="EMBL" id="MPUH01000044">
    <property type="protein sequence ID" value="OMJ93353.1"/>
    <property type="molecule type" value="Genomic_DNA"/>
</dbReference>
<dbReference type="Proteomes" id="UP000187209">
    <property type="component" value="Unassembled WGS sequence"/>
</dbReference>
<evidence type="ECO:0000313" key="1">
    <source>
        <dbReference type="EMBL" id="OMJ93353.1"/>
    </source>
</evidence>
<comment type="caution">
    <text evidence="1">The sequence shown here is derived from an EMBL/GenBank/DDBJ whole genome shotgun (WGS) entry which is preliminary data.</text>
</comment>
<gene>
    <name evidence="1" type="ORF">SteCoe_3708</name>
</gene>
<sequence>MATCAETDPRIKLYFEAVTYIQLLRYEFISWTPLPQQTSAYKDKLSMLQCEIPNIYSIPSIKKLSNRCYKCSKALKNDESLFEICTRCEEFIGKLLEFYRGFPSPIEKRFEKILSDKEISLVTCFRCRKIGHICEM</sequence>
<organism evidence="1 2">
    <name type="scientific">Stentor coeruleus</name>
    <dbReference type="NCBI Taxonomy" id="5963"/>
    <lineage>
        <taxon>Eukaryota</taxon>
        <taxon>Sar</taxon>
        <taxon>Alveolata</taxon>
        <taxon>Ciliophora</taxon>
        <taxon>Postciliodesmatophora</taxon>
        <taxon>Heterotrichea</taxon>
        <taxon>Heterotrichida</taxon>
        <taxon>Stentoridae</taxon>
        <taxon>Stentor</taxon>
    </lineage>
</organism>
<evidence type="ECO:0000313" key="2">
    <source>
        <dbReference type="Proteomes" id="UP000187209"/>
    </source>
</evidence>